<dbReference type="EMBL" id="BARW01024221">
    <property type="protein sequence ID" value="GAI89599.1"/>
    <property type="molecule type" value="Genomic_DNA"/>
</dbReference>
<name>X1UB90_9ZZZZ</name>
<reference evidence="4" key="1">
    <citation type="journal article" date="2014" name="Front. Microbiol.">
        <title>High frequency of phylogenetically diverse reductive dehalogenase-homologous genes in deep subseafloor sedimentary metagenomes.</title>
        <authorList>
            <person name="Kawai M."/>
            <person name="Futagami T."/>
            <person name="Toyoda A."/>
            <person name="Takaki Y."/>
            <person name="Nishi S."/>
            <person name="Hori S."/>
            <person name="Arai W."/>
            <person name="Tsubouchi T."/>
            <person name="Morono Y."/>
            <person name="Uchiyama I."/>
            <person name="Ito T."/>
            <person name="Fujiyama A."/>
            <person name="Inagaki F."/>
            <person name="Takami H."/>
        </authorList>
    </citation>
    <scope>NUCLEOTIDE SEQUENCE</scope>
    <source>
        <strain evidence="4">Expedition CK06-06</strain>
    </source>
</reference>
<dbReference type="GO" id="GO:0008168">
    <property type="term" value="F:methyltransferase activity"/>
    <property type="evidence" value="ECO:0007669"/>
    <property type="project" value="UniProtKB-KW"/>
</dbReference>
<evidence type="ECO:0000256" key="1">
    <source>
        <dbReference type="ARBA" id="ARBA00007137"/>
    </source>
</evidence>
<evidence type="ECO:0000256" key="3">
    <source>
        <dbReference type="ARBA" id="ARBA00022679"/>
    </source>
</evidence>
<comment type="similarity">
    <text evidence="1">Belongs to the trimethylamine methyltransferase family.</text>
</comment>
<dbReference type="GO" id="GO:0032259">
    <property type="term" value="P:methylation"/>
    <property type="evidence" value="ECO:0007669"/>
    <property type="project" value="UniProtKB-KW"/>
</dbReference>
<evidence type="ECO:0000256" key="2">
    <source>
        <dbReference type="ARBA" id="ARBA00022603"/>
    </source>
</evidence>
<evidence type="ECO:0008006" key="5">
    <source>
        <dbReference type="Google" id="ProtNLM"/>
    </source>
</evidence>
<dbReference type="GO" id="GO:0015948">
    <property type="term" value="P:methanogenesis"/>
    <property type="evidence" value="ECO:0007669"/>
    <property type="project" value="InterPro"/>
</dbReference>
<sequence length="264" mass="28142">YIWIDETTGKRRPGTLDDSRTAIFIGNALEGIDIVGAFVLPAEIPSKVRDIHLYAELIKNTGKPCFTWINNGKTARYIIEMFKLIAGGEKKLRNKPMVEAFVEPISPLQFSKEGLEILIEFAKSGLPIGFGPMAMTMATAPATLSGTIAQENAEILAGIVISQLLSPGLPVTYWGIPHIMDPATGNISFGSPEQGLMAVAITQIAKWYGFPVGVNVGLTDSNLADTQNGLERGMTLLLGTLAGADIFGHMGIIGADQGANVAEL</sequence>
<organism evidence="4">
    <name type="scientific">marine sediment metagenome</name>
    <dbReference type="NCBI Taxonomy" id="412755"/>
    <lineage>
        <taxon>unclassified sequences</taxon>
        <taxon>metagenomes</taxon>
        <taxon>ecological metagenomes</taxon>
    </lineage>
</organism>
<dbReference type="InterPro" id="IPR038601">
    <property type="entry name" value="MttB-like_sf"/>
</dbReference>
<protein>
    <recommendedName>
        <fullName evidence="5">Trimethylamine methyltransferase</fullName>
    </recommendedName>
</protein>
<feature type="non-terminal residue" evidence="4">
    <location>
        <position position="1"/>
    </location>
</feature>
<dbReference type="Pfam" id="PF06253">
    <property type="entry name" value="MTTB"/>
    <property type="match status" value="1"/>
</dbReference>
<feature type="non-terminal residue" evidence="4">
    <location>
        <position position="264"/>
    </location>
</feature>
<dbReference type="InterPro" id="IPR010426">
    <property type="entry name" value="MTTB_MeTrfase"/>
</dbReference>
<dbReference type="AlphaFoldDB" id="X1UB90"/>
<accession>X1UB90</accession>
<keyword evidence="2" id="KW-0489">Methyltransferase</keyword>
<gene>
    <name evidence="4" type="ORF">S12H4_39976</name>
</gene>
<evidence type="ECO:0000313" key="4">
    <source>
        <dbReference type="EMBL" id="GAI89599.1"/>
    </source>
</evidence>
<comment type="caution">
    <text evidence="4">The sequence shown here is derived from an EMBL/GenBank/DDBJ whole genome shotgun (WGS) entry which is preliminary data.</text>
</comment>
<keyword evidence="3" id="KW-0808">Transferase</keyword>
<proteinExistence type="inferred from homology"/>
<dbReference type="Gene3D" id="3.20.20.480">
    <property type="entry name" value="Trimethylamine methyltransferase-like"/>
    <property type="match status" value="1"/>
</dbReference>